<evidence type="ECO:0000256" key="5">
    <source>
        <dbReference type="ARBA" id="ARBA00022989"/>
    </source>
</evidence>
<feature type="transmembrane region" description="Helical" evidence="8">
    <location>
        <begin position="165"/>
        <end position="184"/>
    </location>
</feature>
<dbReference type="InterPro" id="IPR036259">
    <property type="entry name" value="MFS_trans_sf"/>
</dbReference>
<dbReference type="Gene3D" id="1.20.1250.20">
    <property type="entry name" value="MFS general substrate transporter like domains"/>
    <property type="match status" value="1"/>
</dbReference>
<evidence type="ECO:0000259" key="9">
    <source>
        <dbReference type="PROSITE" id="PS50850"/>
    </source>
</evidence>
<keyword evidence="11" id="KW-1185">Reference proteome</keyword>
<feature type="transmembrane region" description="Helical" evidence="8">
    <location>
        <begin position="434"/>
        <end position="461"/>
    </location>
</feature>
<comment type="caution">
    <text evidence="10">The sequence shown here is derived from an EMBL/GenBank/DDBJ whole genome shotgun (WGS) entry which is preliminary data.</text>
</comment>
<feature type="region of interest" description="Disordered" evidence="7">
    <location>
        <begin position="1"/>
        <end position="27"/>
    </location>
</feature>
<dbReference type="Pfam" id="PF07690">
    <property type="entry name" value="MFS_1"/>
    <property type="match status" value="1"/>
</dbReference>
<feature type="transmembrane region" description="Helical" evidence="8">
    <location>
        <begin position="514"/>
        <end position="532"/>
    </location>
</feature>
<evidence type="ECO:0000313" key="10">
    <source>
        <dbReference type="EMBL" id="KAK8054227.1"/>
    </source>
</evidence>
<comment type="subcellular location">
    <subcellularLocation>
        <location evidence="1">Membrane</location>
        <topology evidence="1">Multi-pass membrane protein</topology>
    </subcellularLocation>
</comment>
<sequence length="543" mass="58374">MSTPAVHPNEKREAIEPELQAHSSDDPKANRNIRGLRWILIVLAVLSSTFLYALDNTVTANVRPAIIQTFGNQVEMLTWLSISYPMGEVGTNPFWGKLYKHFDNKLLYLSTVFIFEVGSAVIGSAQSIGAVIAGRAIAGAGGSGIYVGTMNTLSALTSEAERATYLNFVGIMWCMGTILGPVIGGAFADSAATWRWAFYINICIAALAAPVCVLFIPSLSPGGEYKLWQRIRRIDFAGAILFLGGTIAIVMILGFGGAVYYWDDGQMVGLYVATSVIWLAFSAQQHWNILTSDRLFPIHFFANWEMATFFCWGAVAIANVVVTIYSLPLFYQFVYGDSGLRSAAYTIPFVAAAVVVGGASGPLFNRYPMYMPWFAGSAALMLVGNCLLTTIDYHTSRGVICGYTVVQGAACGPIMQLGYTVVQVKLRHTNPRSLADATGFMSCAQMAGLALSLGIATAVFLNGATSDLSNILPGVPRQSIQATIDGVQTSVLQTLTPDQQLRVLEAIANNVAKVFYMGVAGSALGLLLALFMKREKLNLNSGA</sequence>
<feature type="transmembrane region" description="Helical" evidence="8">
    <location>
        <begin position="132"/>
        <end position="153"/>
    </location>
</feature>
<evidence type="ECO:0000256" key="3">
    <source>
        <dbReference type="ARBA" id="ARBA00022448"/>
    </source>
</evidence>
<keyword evidence="4 8" id="KW-0812">Transmembrane</keyword>
<dbReference type="SUPFAM" id="SSF103473">
    <property type="entry name" value="MFS general substrate transporter"/>
    <property type="match status" value="1"/>
</dbReference>
<evidence type="ECO:0000256" key="1">
    <source>
        <dbReference type="ARBA" id="ARBA00004141"/>
    </source>
</evidence>
<feature type="transmembrane region" description="Helical" evidence="8">
    <location>
        <begin position="236"/>
        <end position="262"/>
    </location>
</feature>
<feature type="transmembrane region" description="Helical" evidence="8">
    <location>
        <begin position="309"/>
        <end position="331"/>
    </location>
</feature>
<name>A0ABR1U5R3_9PEZI</name>
<dbReference type="Proteomes" id="UP001446871">
    <property type="component" value="Unassembled WGS sequence"/>
</dbReference>
<keyword evidence="5 8" id="KW-1133">Transmembrane helix</keyword>
<keyword evidence="6 8" id="KW-0472">Membrane</keyword>
<feature type="transmembrane region" description="Helical" evidence="8">
    <location>
        <begin position="403"/>
        <end position="422"/>
    </location>
</feature>
<gene>
    <name evidence="10" type="ORF">PG996_013528</name>
</gene>
<accession>A0ABR1U5R3</accession>
<feature type="transmembrane region" description="Helical" evidence="8">
    <location>
        <begin position="343"/>
        <end position="364"/>
    </location>
</feature>
<evidence type="ECO:0000256" key="2">
    <source>
        <dbReference type="ARBA" id="ARBA00007520"/>
    </source>
</evidence>
<feature type="domain" description="Major facilitator superfamily (MFS) profile" evidence="9">
    <location>
        <begin position="41"/>
        <end position="537"/>
    </location>
</feature>
<evidence type="ECO:0000256" key="7">
    <source>
        <dbReference type="SAM" id="MobiDB-lite"/>
    </source>
</evidence>
<feature type="transmembrane region" description="Helical" evidence="8">
    <location>
        <begin position="35"/>
        <end position="54"/>
    </location>
</feature>
<dbReference type="InterPro" id="IPR020846">
    <property type="entry name" value="MFS_dom"/>
</dbReference>
<evidence type="ECO:0000256" key="8">
    <source>
        <dbReference type="SAM" id="Phobius"/>
    </source>
</evidence>
<dbReference type="PANTHER" id="PTHR23501">
    <property type="entry name" value="MAJOR FACILITATOR SUPERFAMILY"/>
    <property type="match status" value="1"/>
</dbReference>
<dbReference type="EMBL" id="JAQQWM010000008">
    <property type="protein sequence ID" value="KAK8054227.1"/>
    <property type="molecule type" value="Genomic_DNA"/>
</dbReference>
<protein>
    <recommendedName>
        <fullName evidence="9">Major facilitator superfamily (MFS) profile domain-containing protein</fullName>
    </recommendedName>
</protein>
<feature type="transmembrane region" description="Helical" evidence="8">
    <location>
        <begin position="106"/>
        <end position="126"/>
    </location>
</feature>
<feature type="transmembrane region" description="Helical" evidence="8">
    <location>
        <begin position="371"/>
        <end position="391"/>
    </location>
</feature>
<evidence type="ECO:0000313" key="11">
    <source>
        <dbReference type="Proteomes" id="UP001446871"/>
    </source>
</evidence>
<feature type="transmembrane region" description="Helical" evidence="8">
    <location>
        <begin position="196"/>
        <end position="216"/>
    </location>
</feature>
<comment type="similarity">
    <text evidence="2">Belongs to the major facilitator superfamily. TCR/Tet family.</text>
</comment>
<proteinExistence type="inferred from homology"/>
<dbReference type="PROSITE" id="PS50850">
    <property type="entry name" value="MFS"/>
    <property type="match status" value="1"/>
</dbReference>
<reference evidence="10 11" key="1">
    <citation type="submission" date="2023-01" db="EMBL/GenBank/DDBJ databases">
        <title>Analysis of 21 Apiospora genomes using comparative genomics revels a genus with tremendous synthesis potential of carbohydrate active enzymes and secondary metabolites.</title>
        <authorList>
            <person name="Sorensen T."/>
        </authorList>
    </citation>
    <scope>NUCLEOTIDE SEQUENCE [LARGE SCALE GENOMIC DNA]</scope>
    <source>
        <strain evidence="10 11">CBS 83171</strain>
    </source>
</reference>
<evidence type="ECO:0000256" key="6">
    <source>
        <dbReference type="ARBA" id="ARBA00023136"/>
    </source>
</evidence>
<keyword evidence="3" id="KW-0813">Transport</keyword>
<evidence type="ECO:0000256" key="4">
    <source>
        <dbReference type="ARBA" id="ARBA00022692"/>
    </source>
</evidence>
<dbReference type="PANTHER" id="PTHR23501:SF12">
    <property type="entry name" value="MAJOR FACILITATOR SUPERFAMILY (MFS) PROFILE DOMAIN-CONTAINING PROTEIN-RELATED"/>
    <property type="match status" value="1"/>
</dbReference>
<dbReference type="InterPro" id="IPR011701">
    <property type="entry name" value="MFS"/>
</dbReference>
<organism evidence="10 11">
    <name type="scientific">Apiospora saccharicola</name>
    <dbReference type="NCBI Taxonomy" id="335842"/>
    <lineage>
        <taxon>Eukaryota</taxon>
        <taxon>Fungi</taxon>
        <taxon>Dikarya</taxon>
        <taxon>Ascomycota</taxon>
        <taxon>Pezizomycotina</taxon>
        <taxon>Sordariomycetes</taxon>
        <taxon>Xylariomycetidae</taxon>
        <taxon>Amphisphaeriales</taxon>
        <taxon>Apiosporaceae</taxon>
        <taxon>Apiospora</taxon>
    </lineage>
</organism>